<feature type="compositionally biased region" description="Basic residues" evidence="1">
    <location>
        <begin position="34"/>
        <end position="43"/>
    </location>
</feature>
<name>A0A0D0D849_9AGAM</name>
<proteinExistence type="predicted"/>
<feature type="region of interest" description="Disordered" evidence="1">
    <location>
        <begin position="25"/>
        <end position="64"/>
    </location>
</feature>
<evidence type="ECO:0000256" key="1">
    <source>
        <dbReference type="SAM" id="MobiDB-lite"/>
    </source>
</evidence>
<organism evidence="2 3">
    <name type="scientific">Paxillus rubicundulus Ve08.2h10</name>
    <dbReference type="NCBI Taxonomy" id="930991"/>
    <lineage>
        <taxon>Eukaryota</taxon>
        <taxon>Fungi</taxon>
        <taxon>Dikarya</taxon>
        <taxon>Basidiomycota</taxon>
        <taxon>Agaricomycotina</taxon>
        <taxon>Agaricomycetes</taxon>
        <taxon>Agaricomycetidae</taxon>
        <taxon>Boletales</taxon>
        <taxon>Paxilineae</taxon>
        <taxon>Paxillaceae</taxon>
        <taxon>Paxillus</taxon>
    </lineage>
</organism>
<dbReference type="EMBL" id="KN829957">
    <property type="protein sequence ID" value="KIK73245.1"/>
    <property type="molecule type" value="Genomic_DNA"/>
</dbReference>
<dbReference type="InParanoid" id="A0A0D0D849"/>
<protein>
    <submittedName>
        <fullName evidence="2">Uncharacterized protein</fullName>
    </submittedName>
</protein>
<dbReference type="OrthoDB" id="2657112at2759"/>
<dbReference type="Proteomes" id="UP000054538">
    <property type="component" value="Unassembled WGS sequence"/>
</dbReference>
<feature type="compositionally biased region" description="Polar residues" evidence="1">
    <location>
        <begin position="156"/>
        <end position="169"/>
    </location>
</feature>
<sequence length="337" mass="37922">MPQDTRKVRFASEAMVYHLPILNEATPVPSLPKCPRKIRRARSNQRSSGGGTSLNPHATEPHFPPISQLIVPAQLKPRKNKDFEDTWHHTRPGELVIPAAPKTAVNQVIRPLPQHTSAQIAIPSGPKKARRVSTTHQSLSTLFLPSEPKASHSRLDSVQSTPGPSNPISAPNVFNEPEDIAMDYMDVDPSPSQINPLAPEPDFQPGFSKKHSPDVLALQSPSGQAMYRHLLESWIHMPDACDIGQEWPRLQTDLCVDPITVNHFADTLATWLSYQATPDPRKIDYKEGLDDPLKRAMEDYQRMFAVACKRCRCVLERQKRLVAELETLHMERKKYII</sequence>
<evidence type="ECO:0000313" key="3">
    <source>
        <dbReference type="Proteomes" id="UP000054538"/>
    </source>
</evidence>
<reference evidence="3" key="2">
    <citation type="submission" date="2015-01" db="EMBL/GenBank/DDBJ databases">
        <title>Evolutionary Origins and Diversification of the Mycorrhizal Mutualists.</title>
        <authorList>
            <consortium name="DOE Joint Genome Institute"/>
            <consortium name="Mycorrhizal Genomics Consortium"/>
            <person name="Kohler A."/>
            <person name="Kuo A."/>
            <person name="Nagy L.G."/>
            <person name="Floudas D."/>
            <person name="Copeland A."/>
            <person name="Barry K.W."/>
            <person name="Cichocki N."/>
            <person name="Veneault-Fourrey C."/>
            <person name="LaButti K."/>
            <person name="Lindquist E.A."/>
            <person name="Lipzen A."/>
            <person name="Lundell T."/>
            <person name="Morin E."/>
            <person name="Murat C."/>
            <person name="Riley R."/>
            <person name="Ohm R."/>
            <person name="Sun H."/>
            <person name="Tunlid A."/>
            <person name="Henrissat B."/>
            <person name="Grigoriev I.V."/>
            <person name="Hibbett D.S."/>
            <person name="Martin F."/>
        </authorList>
    </citation>
    <scope>NUCLEOTIDE SEQUENCE [LARGE SCALE GENOMIC DNA]</scope>
    <source>
        <strain evidence="3">Ve08.2h10</strain>
    </source>
</reference>
<reference evidence="2 3" key="1">
    <citation type="submission" date="2014-04" db="EMBL/GenBank/DDBJ databases">
        <authorList>
            <consortium name="DOE Joint Genome Institute"/>
            <person name="Kuo A."/>
            <person name="Kohler A."/>
            <person name="Jargeat P."/>
            <person name="Nagy L.G."/>
            <person name="Floudas D."/>
            <person name="Copeland A."/>
            <person name="Barry K.W."/>
            <person name="Cichocki N."/>
            <person name="Veneault-Fourrey C."/>
            <person name="LaButti K."/>
            <person name="Lindquist E.A."/>
            <person name="Lipzen A."/>
            <person name="Lundell T."/>
            <person name="Morin E."/>
            <person name="Murat C."/>
            <person name="Sun H."/>
            <person name="Tunlid A."/>
            <person name="Henrissat B."/>
            <person name="Grigoriev I.V."/>
            <person name="Hibbett D.S."/>
            <person name="Martin F."/>
            <person name="Nordberg H.P."/>
            <person name="Cantor M.N."/>
            <person name="Hua S.X."/>
        </authorList>
    </citation>
    <scope>NUCLEOTIDE SEQUENCE [LARGE SCALE GENOMIC DNA]</scope>
    <source>
        <strain evidence="2 3">Ve08.2h10</strain>
    </source>
</reference>
<evidence type="ECO:0000313" key="2">
    <source>
        <dbReference type="EMBL" id="KIK73245.1"/>
    </source>
</evidence>
<feature type="region of interest" description="Disordered" evidence="1">
    <location>
        <begin position="122"/>
        <end position="171"/>
    </location>
</feature>
<keyword evidence="3" id="KW-1185">Reference proteome</keyword>
<dbReference type="HOGENOM" id="CLU_083682_0_0_1"/>
<feature type="compositionally biased region" description="Polar residues" evidence="1">
    <location>
        <begin position="134"/>
        <end position="143"/>
    </location>
</feature>
<gene>
    <name evidence="2" type="ORF">PAXRUDRAFT_21073</name>
</gene>
<dbReference type="AlphaFoldDB" id="A0A0D0D849"/>
<accession>A0A0D0D849</accession>